<evidence type="ECO:0000313" key="3">
    <source>
        <dbReference type="Proteomes" id="UP001190700"/>
    </source>
</evidence>
<feature type="compositionally biased region" description="Basic and acidic residues" evidence="1">
    <location>
        <begin position="34"/>
        <end position="44"/>
    </location>
</feature>
<sequence>MVSKPAASCPSLDASVAVMSLPPPAVDPPAPPVEGERRLRHSDPYSHIPPRTVRPTSPVIVNQQLNSFSRSKPAHSRTAGHTEHLNMATPCNRIWDDARATYQDPTMQPTALAIAEALAGISDDESEPMKDCLAEFDPVERHTRLELAAAYRWIAKMGWSDTINNHISAKIPGTEHFLLN</sequence>
<comment type="caution">
    <text evidence="2">The sequence shown here is derived from an EMBL/GenBank/DDBJ whole genome shotgun (WGS) entry which is preliminary data.</text>
</comment>
<dbReference type="Proteomes" id="UP001190700">
    <property type="component" value="Unassembled WGS sequence"/>
</dbReference>
<proteinExistence type="predicted"/>
<feature type="compositionally biased region" description="Pro residues" evidence="1">
    <location>
        <begin position="21"/>
        <end position="32"/>
    </location>
</feature>
<dbReference type="EMBL" id="LGRX02034092">
    <property type="protein sequence ID" value="KAK3238838.1"/>
    <property type="molecule type" value="Genomic_DNA"/>
</dbReference>
<organism evidence="2 3">
    <name type="scientific">Cymbomonas tetramitiformis</name>
    <dbReference type="NCBI Taxonomy" id="36881"/>
    <lineage>
        <taxon>Eukaryota</taxon>
        <taxon>Viridiplantae</taxon>
        <taxon>Chlorophyta</taxon>
        <taxon>Pyramimonadophyceae</taxon>
        <taxon>Pyramimonadales</taxon>
        <taxon>Pyramimonadaceae</taxon>
        <taxon>Cymbomonas</taxon>
    </lineage>
</organism>
<evidence type="ECO:0000256" key="1">
    <source>
        <dbReference type="SAM" id="MobiDB-lite"/>
    </source>
</evidence>
<keyword evidence="3" id="KW-1185">Reference proteome</keyword>
<dbReference type="InterPro" id="IPR036409">
    <property type="entry name" value="Aldolase_II/adducin_N_sf"/>
</dbReference>
<accession>A0AAE0ES33</accession>
<feature type="region of interest" description="Disordered" evidence="1">
    <location>
        <begin position="19"/>
        <end position="55"/>
    </location>
</feature>
<dbReference type="SUPFAM" id="SSF53639">
    <property type="entry name" value="AraD/HMP-PK domain-like"/>
    <property type="match status" value="1"/>
</dbReference>
<dbReference type="Gene3D" id="3.40.225.10">
    <property type="entry name" value="Class II aldolase/adducin N-terminal domain"/>
    <property type="match status" value="1"/>
</dbReference>
<name>A0AAE0ES33_9CHLO</name>
<reference evidence="2 3" key="1">
    <citation type="journal article" date="2015" name="Genome Biol. Evol.">
        <title>Comparative Genomics of a Bacterivorous Green Alga Reveals Evolutionary Causalities and Consequences of Phago-Mixotrophic Mode of Nutrition.</title>
        <authorList>
            <person name="Burns J.A."/>
            <person name="Paasch A."/>
            <person name="Narechania A."/>
            <person name="Kim E."/>
        </authorList>
    </citation>
    <scope>NUCLEOTIDE SEQUENCE [LARGE SCALE GENOMIC DNA]</scope>
    <source>
        <strain evidence="2 3">PLY_AMNH</strain>
    </source>
</reference>
<protein>
    <submittedName>
        <fullName evidence="2">Uncharacterized protein</fullName>
    </submittedName>
</protein>
<evidence type="ECO:0000313" key="2">
    <source>
        <dbReference type="EMBL" id="KAK3238838.1"/>
    </source>
</evidence>
<dbReference type="AlphaFoldDB" id="A0AAE0ES33"/>
<feature type="non-terminal residue" evidence="2">
    <location>
        <position position="180"/>
    </location>
</feature>
<gene>
    <name evidence="2" type="ORF">CYMTET_51178</name>
</gene>